<name>A0A1X4G3F6_9CYAN</name>
<organism evidence="2 3">
    <name type="scientific">Cylindrospermopsis raciborskii CENA303</name>
    <dbReference type="NCBI Taxonomy" id="1170769"/>
    <lineage>
        <taxon>Bacteria</taxon>
        <taxon>Bacillati</taxon>
        <taxon>Cyanobacteriota</taxon>
        <taxon>Cyanophyceae</taxon>
        <taxon>Nostocales</taxon>
        <taxon>Aphanizomenonaceae</taxon>
        <taxon>Cylindrospermopsis</taxon>
    </lineage>
</organism>
<sequence length="104" mass="12090">MKSIPNAAMSRAKISTMPRTKTDASSQLDLYKMVTERQRIQRELLSLKERTTVLQKRLDLLNSQIESTEQSIYVSRQPRLSSRILAKLNTHNDIPSYSTFEIEY</sequence>
<proteinExistence type="predicted"/>
<accession>A0A1X4G3F6</accession>
<feature type="region of interest" description="Disordered" evidence="1">
    <location>
        <begin position="1"/>
        <end position="21"/>
    </location>
</feature>
<dbReference type="AlphaFoldDB" id="A0A1X4G3F6"/>
<evidence type="ECO:0000256" key="1">
    <source>
        <dbReference type="SAM" id="MobiDB-lite"/>
    </source>
</evidence>
<evidence type="ECO:0000313" key="3">
    <source>
        <dbReference type="Proteomes" id="UP000192997"/>
    </source>
</evidence>
<dbReference type="Proteomes" id="UP000192997">
    <property type="component" value="Unassembled WGS sequence"/>
</dbReference>
<protein>
    <submittedName>
        <fullName evidence="2">Gas vesicle protein</fullName>
    </submittedName>
</protein>
<evidence type="ECO:0000313" key="2">
    <source>
        <dbReference type="EMBL" id="OSO88127.1"/>
    </source>
</evidence>
<gene>
    <name evidence="2" type="ORF">B7O87_14240</name>
</gene>
<comment type="caution">
    <text evidence="2">The sequence shown here is derived from an EMBL/GenBank/DDBJ whole genome shotgun (WGS) entry which is preliminary data.</text>
</comment>
<dbReference type="RefSeq" id="WP_009342593.1">
    <property type="nucleotide sequence ID" value="NZ_NBYN01000060.1"/>
</dbReference>
<reference evidence="3" key="1">
    <citation type="submission" date="2017-04" db="EMBL/GenBank/DDBJ databases">
        <authorList>
            <person name="Abreu V.A."/>
            <person name="Popin R.V."/>
            <person name="Rigonato J."/>
            <person name="Andreote A.P."/>
            <person name="Schaker P.C."/>
            <person name="Hoff-Risseti C."/>
            <person name="Alvarenga D.O."/>
            <person name="Varani A.M."/>
            <person name="Fiore M.F."/>
        </authorList>
    </citation>
    <scope>NUCLEOTIDE SEQUENCE [LARGE SCALE GENOMIC DNA]</scope>
    <source>
        <strain evidence="3">CENA303</strain>
    </source>
</reference>
<dbReference type="EMBL" id="NBYN01000060">
    <property type="protein sequence ID" value="OSO88127.1"/>
    <property type="molecule type" value="Genomic_DNA"/>
</dbReference>